<accession>A0A2P5FPX8</accession>
<feature type="non-terminal residue" evidence="1">
    <location>
        <position position="73"/>
    </location>
</feature>
<evidence type="ECO:0000313" key="2">
    <source>
        <dbReference type="Proteomes" id="UP000237000"/>
    </source>
</evidence>
<reference evidence="2" key="1">
    <citation type="submission" date="2016-06" db="EMBL/GenBank/DDBJ databases">
        <title>Parallel loss of symbiosis genes in relatives of nitrogen-fixing non-legume Parasponia.</title>
        <authorList>
            <person name="Van Velzen R."/>
            <person name="Holmer R."/>
            <person name="Bu F."/>
            <person name="Rutten L."/>
            <person name="Van Zeijl A."/>
            <person name="Liu W."/>
            <person name="Santuari L."/>
            <person name="Cao Q."/>
            <person name="Sharma T."/>
            <person name="Shen D."/>
            <person name="Roswanjaya Y."/>
            <person name="Wardhani T."/>
            <person name="Kalhor M.S."/>
            <person name="Jansen J."/>
            <person name="Van den Hoogen J."/>
            <person name="Gungor B."/>
            <person name="Hartog M."/>
            <person name="Hontelez J."/>
            <person name="Verver J."/>
            <person name="Yang W.-C."/>
            <person name="Schijlen E."/>
            <person name="Repin R."/>
            <person name="Schilthuizen M."/>
            <person name="Schranz E."/>
            <person name="Heidstra R."/>
            <person name="Miyata K."/>
            <person name="Fedorova E."/>
            <person name="Kohlen W."/>
            <person name="Bisseling T."/>
            <person name="Smit S."/>
            <person name="Geurts R."/>
        </authorList>
    </citation>
    <scope>NUCLEOTIDE SEQUENCE [LARGE SCALE GENOMIC DNA]</scope>
    <source>
        <strain evidence="2">cv. RG33-2</strain>
    </source>
</reference>
<proteinExistence type="predicted"/>
<evidence type="ECO:0000313" key="1">
    <source>
        <dbReference type="EMBL" id="PON99867.1"/>
    </source>
</evidence>
<dbReference type="Proteomes" id="UP000237000">
    <property type="component" value="Unassembled WGS sequence"/>
</dbReference>
<gene>
    <name evidence="1" type="ORF">TorRG33x02_042850</name>
</gene>
<dbReference type="EMBL" id="JXTC01000016">
    <property type="protein sequence ID" value="PON99867.1"/>
    <property type="molecule type" value="Genomic_DNA"/>
</dbReference>
<dbReference type="AlphaFoldDB" id="A0A2P5FPX8"/>
<sequence>MIPSIVILSIPSEVTAAWNAPLLIARPNEERGNRSLFAAIHLSLPYHINWLVKWVDMTYNTPVDFDFRQTHPK</sequence>
<protein>
    <submittedName>
        <fullName evidence="1">Uncharacterized protein</fullName>
    </submittedName>
</protein>
<comment type="caution">
    <text evidence="1">The sequence shown here is derived from an EMBL/GenBank/DDBJ whole genome shotgun (WGS) entry which is preliminary data.</text>
</comment>
<organism evidence="1 2">
    <name type="scientific">Trema orientale</name>
    <name type="common">Charcoal tree</name>
    <name type="synonym">Celtis orientalis</name>
    <dbReference type="NCBI Taxonomy" id="63057"/>
    <lineage>
        <taxon>Eukaryota</taxon>
        <taxon>Viridiplantae</taxon>
        <taxon>Streptophyta</taxon>
        <taxon>Embryophyta</taxon>
        <taxon>Tracheophyta</taxon>
        <taxon>Spermatophyta</taxon>
        <taxon>Magnoliopsida</taxon>
        <taxon>eudicotyledons</taxon>
        <taxon>Gunneridae</taxon>
        <taxon>Pentapetalae</taxon>
        <taxon>rosids</taxon>
        <taxon>fabids</taxon>
        <taxon>Rosales</taxon>
        <taxon>Cannabaceae</taxon>
        <taxon>Trema</taxon>
    </lineage>
</organism>
<name>A0A2P5FPX8_TREOI</name>
<keyword evidence="2" id="KW-1185">Reference proteome</keyword>
<dbReference type="InParanoid" id="A0A2P5FPX8"/>